<dbReference type="SUPFAM" id="SSF54768">
    <property type="entry name" value="dsRNA-binding domain-like"/>
    <property type="match status" value="1"/>
</dbReference>
<feature type="active site" evidence="15">
    <location>
        <position position="138"/>
    </location>
</feature>
<dbReference type="GO" id="GO:0010468">
    <property type="term" value="P:regulation of gene expression"/>
    <property type="evidence" value="ECO:0007669"/>
    <property type="project" value="TreeGrafter"/>
</dbReference>
<keyword evidence="15" id="KW-0699">rRNA-binding</keyword>
<dbReference type="RefSeq" id="WP_084665070.1">
    <property type="nucleotide sequence ID" value="NZ_LT838272.1"/>
</dbReference>
<dbReference type="CDD" id="cd10845">
    <property type="entry name" value="DSRM_RNAse_III_family"/>
    <property type="match status" value="1"/>
</dbReference>
<evidence type="ECO:0000256" key="11">
    <source>
        <dbReference type="ARBA" id="ARBA00022759"/>
    </source>
</evidence>
<name>A0A1W1VSJ6_9FIRM</name>
<comment type="catalytic activity">
    <reaction evidence="1 15">
        <text>Endonucleolytic cleavage to 5'-phosphomonoester.</text>
        <dbReference type="EC" id="3.1.26.3"/>
    </reaction>
</comment>
<evidence type="ECO:0000256" key="7">
    <source>
        <dbReference type="ARBA" id="ARBA00022664"/>
    </source>
</evidence>
<dbReference type="PROSITE" id="PS50142">
    <property type="entry name" value="RNASE_3_2"/>
    <property type="match status" value="1"/>
</dbReference>
<dbReference type="Proteomes" id="UP000192569">
    <property type="component" value="Chromosome I"/>
</dbReference>
<keyword evidence="5 15" id="KW-0963">Cytoplasm</keyword>
<evidence type="ECO:0000256" key="9">
    <source>
        <dbReference type="ARBA" id="ARBA00022722"/>
    </source>
</evidence>
<feature type="binding site" evidence="15">
    <location>
        <position position="135"/>
    </location>
    <ligand>
        <name>Mg(2+)</name>
        <dbReference type="ChEBI" id="CHEBI:18420"/>
    </ligand>
</feature>
<evidence type="ECO:0000256" key="8">
    <source>
        <dbReference type="ARBA" id="ARBA00022694"/>
    </source>
</evidence>
<dbReference type="Gene3D" id="1.10.1520.10">
    <property type="entry name" value="Ribonuclease III domain"/>
    <property type="match status" value="1"/>
</dbReference>
<organism evidence="18 19">
    <name type="scientific">Thermanaeromonas toyohensis ToBE</name>
    <dbReference type="NCBI Taxonomy" id="698762"/>
    <lineage>
        <taxon>Bacteria</taxon>
        <taxon>Bacillati</taxon>
        <taxon>Bacillota</taxon>
        <taxon>Clostridia</taxon>
        <taxon>Neomoorellales</taxon>
        <taxon>Neomoorellaceae</taxon>
        <taxon>Thermanaeromonas</taxon>
    </lineage>
</organism>
<dbReference type="Pfam" id="PF00035">
    <property type="entry name" value="dsrm"/>
    <property type="match status" value="1"/>
</dbReference>
<keyword evidence="9 15" id="KW-0540">Nuclease</keyword>
<dbReference type="PANTHER" id="PTHR11207">
    <property type="entry name" value="RIBONUCLEASE III"/>
    <property type="match status" value="1"/>
</dbReference>
<dbReference type="GO" id="GO:0004525">
    <property type="term" value="F:ribonuclease III activity"/>
    <property type="evidence" value="ECO:0007669"/>
    <property type="project" value="UniProtKB-UniRule"/>
</dbReference>
<dbReference type="EC" id="3.1.26.3" evidence="15"/>
<reference evidence="18 19" key="1">
    <citation type="submission" date="2017-04" db="EMBL/GenBank/DDBJ databases">
        <authorList>
            <person name="Afonso C.L."/>
            <person name="Miller P.J."/>
            <person name="Scott M.A."/>
            <person name="Spackman E."/>
            <person name="Goraichik I."/>
            <person name="Dimitrov K.M."/>
            <person name="Suarez D.L."/>
            <person name="Swayne D.E."/>
        </authorList>
    </citation>
    <scope>NUCLEOTIDE SEQUENCE [LARGE SCALE GENOMIC DNA]</scope>
    <source>
        <strain evidence="18 19">ToBE</strain>
    </source>
</reference>
<dbReference type="GO" id="GO:0003725">
    <property type="term" value="F:double-stranded RNA binding"/>
    <property type="evidence" value="ECO:0007669"/>
    <property type="project" value="TreeGrafter"/>
</dbReference>
<feature type="domain" description="DRBM" evidence="16">
    <location>
        <begin position="175"/>
        <end position="244"/>
    </location>
</feature>
<keyword evidence="14 15" id="KW-0694">RNA-binding</keyword>
<evidence type="ECO:0000256" key="14">
    <source>
        <dbReference type="ARBA" id="ARBA00022884"/>
    </source>
</evidence>
<keyword evidence="11 15" id="KW-0255">Endonuclease</keyword>
<dbReference type="GO" id="GO:0005737">
    <property type="term" value="C:cytoplasm"/>
    <property type="evidence" value="ECO:0007669"/>
    <property type="project" value="UniProtKB-SubCell"/>
</dbReference>
<evidence type="ECO:0000256" key="3">
    <source>
        <dbReference type="ARBA" id="ARBA00010183"/>
    </source>
</evidence>
<dbReference type="GO" id="GO:0046872">
    <property type="term" value="F:metal ion binding"/>
    <property type="evidence" value="ECO:0007669"/>
    <property type="project" value="UniProtKB-KW"/>
</dbReference>
<dbReference type="GO" id="GO:0019843">
    <property type="term" value="F:rRNA binding"/>
    <property type="evidence" value="ECO:0007669"/>
    <property type="project" value="UniProtKB-KW"/>
</dbReference>
<dbReference type="Gene3D" id="3.30.160.20">
    <property type="match status" value="1"/>
</dbReference>
<feature type="binding site" evidence="15">
    <location>
        <position position="62"/>
    </location>
    <ligand>
        <name>Mg(2+)</name>
        <dbReference type="ChEBI" id="CHEBI:18420"/>
    </ligand>
</feature>
<dbReference type="SMART" id="SM00535">
    <property type="entry name" value="RIBOc"/>
    <property type="match status" value="1"/>
</dbReference>
<evidence type="ECO:0000256" key="15">
    <source>
        <dbReference type="HAMAP-Rule" id="MF_00104"/>
    </source>
</evidence>
<keyword evidence="12 15" id="KW-0378">Hydrolase</keyword>
<dbReference type="InterPro" id="IPR000999">
    <property type="entry name" value="RNase_III_dom"/>
</dbReference>
<keyword evidence="7 15" id="KW-0507">mRNA processing</keyword>
<comment type="subcellular location">
    <subcellularLocation>
        <location evidence="2 15">Cytoplasm</location>
    </subcellularLocation>
</comment>
<dbReference type="EMBL" id="LT838272">
    <property type="protein sequence ID" value="SMB96328.1"/>
    <property type="molecule type" value="Genomic_DNA"/>
</dbReference>
<evidence type="ECO:0000256" key="6">
    <source>
        <dbReference type="ARBA" id="ARBA00022552"/>
    </source>
</evidence>
<evidence type="ECO:0000313" key="18">
    <source>
        <dbReference type="EMBL" id="SMB96328.1"/>
    </source>
</evidence>
<dbReference type="AlphaFoldDB" id="A0A1W1VSJ6"/>
<feature type="active site" evidence="15">
    <location>
        <position position="66"/>
    </location>
</feature>
<evidence type="ECO:0000256" key="10">
    <source>
        <dbReference type="ARBA" id="ARBA00022723"/>
    </source>
</evidence>
<evidence type="ECO:0000259" key="17">
    <source>
        <dbReference type="PROSITE" id="PS50142"/>
    </source>
</evidence>
<dbReference type="GO" id="GO:0008033">
    <property type="term" value="P:tRNA processing"/>
    <property type="evidence" value="ECO:0007669"/>
    <property type="project" value="UniProtKB-KW"/>
</dbReference>
<dbReference type="STRING" id="698762.SAMN00808754_1454"/>
<dbReference type="InterPro" id="IPR036389">
    <property type="entry name" value="RNase_III_sf"/>
</dbReference>
<dbReference type="SUPFAM" id="SSF69065">
    <property type="entry name" value="RNase III domain-like"/>
    <property type="match status" value="1"/>
</dbReference>
<evidence type="ECO:0000313" key="19">
    <source>
        <dbReference type="Proteomes" id="UP000192569"/>
    </source>
</evidence>
<comment type="function">
    <text evidence="15">Digests double-stranded RNA. Involved in the processing of primary rRNA transcript to yield the immediate precursors to the large and small rRNAs (23S and 16S). Processes some mRNAs, and tRNAs when they are encoded in the rRNA operon. Processes pre-crRNA and tracrRNA of type II CRISPR loci if present in the organism.</text>
</comment>
<evidence type="ECO:0000259" key="16">
    <source>
        <dbReference type="PROSITE" id="PS50137"/>
    </source>
</evidence>
<accession>A0A1W1VSJ6</accession>
<dbReference type="FunFam" id="1.10.1520.10:FF:000001">
    <property type="entry name" value="Ribonuclease 3"/>
    <property type="match status" value="1"/>
</dbReference>
<dbReference type="NCBIfam" id="TIGR02191">
    <property type="entry name" value="RNaseIII"/>
    <property type="match status" value="1"/>
</dbReference>
<keyword evidence="6 15" id="KW-0698">rRNA processing</keyword>
<dbReference type="InterPro" id="IPR014720">
    <property type="entry name" value="dsRBD_dom"/>
</dbReference>
<evidence type="ECO:0000256" key="2">
    <source>
        <dbReference type="ARBA" id="ARBA00004496"/>
    </source>
</evidence>
<evidence type="ECO:0000256" key="4">
    <source>
        <dbReference type="ARBA" id="ARBA00011738"/>
    </source>
</evidence>
<evidence type="ECO:0000256" key="13">
    <source>
        <dbReference type="ARBA" id="ARBA00022842"/>
    </source>
</evidence>
<dbReference type="FunFam" id="3.30.160.20:FF:000003">
    <property type="entry name" value="Ribonuclease 3"/>
    <property type="match status" value="1"/>
</dbReference>
<dbReference type="PROSITE" id="PS50137">
    <property type="entry name" value="DS_RBD"/>
    <property type="match status" value="1"/>
</dbReference>
<feature type="binding site" evidence="15">
    <location>
        <position position="138"/>
    </location>
    <ligand>
        <name>Mg(2+)</name>
        <dbReference type="ChEBI" id="CHEBI:18420"/>
    </ligand>
</feature>
<dbReference type="InterPro" id="IPR011907">
    <property type="entry name" value="RNase_III"/>
</dbReference>
<dbReference type="GO" id="GO:0006364">
    <property type="term" value="P:rRNA processing"/>
    <property type="evidence" value="ECO:0007669"/>
    <property type="project" value="UniProtKB-UniRule"/>
</dbReference>
<comment type="subunit">
    <text evidence="4 15">Homodimer.</text>
</comment>
<keyword evidence="8 15" id="KW-0819">tRNA processing</keyword>
<dbReference type="SMART" id="SM00358">
    <property type="entry name" value="DSRM"/>
    <property type="match status" value="1"/>
</dbReference>
<dbReference type="GO" id="GO:0042802">
    <property type="term" value="F:identical protein binding"/>
    <property type="evidence" value="ECO:0007669"/>
    <property type="project" value="UniProtKB-ARBA"/>
</dbReference>
<dbReference type="CDD" id="cd00593">
    <property type="entry name" value="RIBOc"/>
    <property type="match status" value="1"/>
</dbReference>
<protein>
    <recommendedName>
        <fullName evidence="15">Ribonuclease 3</fullName>
        <ecNumber evidence="15">3.1.26.3</ecNumber>
    </recommendedName>
    <alternativeName>
        <fullName evidence="15">Ribonuclease III</fullName>
        <shortName evidence="15">RNase III</shortName>
    </alternativeName>
</protein>
<proteinExistence type="inferred from homology"/>
<evidence type="ECO:0000256" key="1">
    <source>
        <dbReference type="ARBA" id="ARBA00000109"/>
    </source>
</evidence>
<keyword evidence="13 15" id="KW-0460">Magnesium</keyword>
<comment type="similarity">
    <text evidence="3">Belongs to the ribonuclease III family.</text>
</comment>
<dbReference type="PROSITE" id="PS00517">
    <property type="entry name" value="RNASE_3_1"/>
    <property type="match status" value="1"/>
</dbReference>
<sequence>MLLVFRGVVEEVSPNRTEALKALAVRVQIEPVPNVLLLLDLALTHPTYAFENGLSEHNQRLEFLGDAVLNLVVAEQLYREFPDASEGELTQMRAALVCEASLAEAAGKLGLGEFLLLGRGEERAGGRYRRSNLADALEAVAGALYLAGGLPAVWRLAEGVLGTGLKEKKSLTLIDAKTRLQELVQGKKRENVSYRVLGEWGPDHDKCFRVGVFYRGKLLATGEGRSKKEAEQEAARVALERVECGDLRLV</sequence>
<dbReference type="Pfam" id="PF14622">
    <property type="entry name" value="Ribonucleas_3_3"/>
    <property type="match status" value="1"/>
</dbReference>
<evidence type="ECO:0000256" key="5">
    <source>
        <dbReference type="ARBA" id="ARBA00022490"/>
    </source>
</evidence>
<keyword evidence="10 15" id="KW-0479">Metal-binding</keyword>
<keyword evidence="19" id="KW-1185">Reference proteome</keyword>
<comment type="cofactor">
    <cofactor evidence="15">
        <name>Mg(2+)</name>
        <dbReference type="ChEBI" id="CHEBI:18420"/>
    </cofactor>
</comment>
<gene>
    <name evidence="15" type="primary">rnc</name>
    <name evidence="18" type="ORF">SAMN00808754_1454</name>
</gene>
<dbReference type="PANTHER" id="PTHR11207:SF0">
    <property type="entry name" value="RIBONUCLEASE 3"/>
    <property type="match status" value="1"/>
</dbReference>
<evidence type="ECO:0000256" key="12">
    <source>
        <dbReference type="ARBA" id="ARBA00022801"/>
    </source>
</evidence>
<dbReference type="HAMAP" id="MF_00104">
    <property type="entry name" value="RNase_III"/>
    <property type="match status" value="1"/>
</dbReference>
<dbReference type="GO" id="GO:0006397">
    <property type="term" value="P:mRNA processing"/>
    <property type="evidence" value="ECO:0007669"/>
    <property type="project" value="UniProtKB-UniRule"/>
</dbReference>
<dbReference type="OrthoDB" id="9805026at2"/>
<feature type="domain" description="RNase III" evidence="17">
    <location>
        <begin position="20"/>
        <end position="149"/>
    </location>
</feature>